<dbReference type="RefSeq" id="WP_093248527.1">
    <property type="nucleotide sequence ID" value="NZ_FNGP01000001.1"/>
</dbReference>
<dbReference type="OrthoDB" id="3481322at2"/>
<accession>A0A1G9HP58</accession>
<dbReference type="InterPro" id="IPR036691">
    <property type="entry name" value="Endo/exonu/phosph_ase_sf"/>
</dbReference>
<dbReference type="Gene3D" id="3.60.10.10">
    <property type="entry name" value="Endonuclease/exonuclease/phosphatase"/>
    <property type="match status" value="1"/>
</dbReference>
<dbReference type="Proteomes" id="UP000199475">
    <property type="component" value="Unassembled WGS sequence"/>
</dbReference>
<dbReference type="EMBL" id="FNGP01000001">
    <property type="protein sequence ID" value="SDL14645.1"/>
    <property type="molecule type" value="Genomic_DNA"/>
</dbReference>
<gene>
    <name evidence="1" type="ORF">SAMN04488242_0435</name>
</gene>
<dbReference type="SUPFAM" id="SSF56219">
    <property type="entry name" value="DNase I-like"/>
    <property type="match status" value="1"/>
</dbReference>
<name>A0A1G9HP58_9ACTN</name>
<reference evidence="1 2" key="1">
    <citation type="submission" date="2016-10" db="EMBL/GenBank/DDBJ databases">
        <authorList>
            <person name="de Groot N.N."/>
        </authorList>
    </citation>
    <scope>NUCLEOTIDE SEQUENCE [LARGE SCALE GENOMIC DNA]</scope>
    <source>
        <strain evidence="1 2">CGMCC 1.9159</strain>
    </source>
</reference>
<evidence type="ECO:0000313" key="1">
    <source>
        <dbReference type="EMBL" id="SDL14645.1"/>
    </source>
</evidence>
<keyword evidence="2" id="KW-1185">Reference proteome</keyword>
<evidence type="ECO:0000313" key="2">
    <source>
        <dbReference type="Proteomes" id="UP000199475"/>
    </source>
</evidence>
<protein>
    <recommendedName>
        <fullName evidence="3">Exonuclease III</fullName>
    </recommendedName>
</protein>
<dbReference type="AlphaFoldDB" id="A0A1G9HP58"/>
<dbReference type="STRING" id="686624.SAMN04488242_0435"/>
<organism evidence="1 2">
    <name type="scientific">Tessaracoccus oleiagri</name>
    <dbReference type="NCBI Taxonomy" id="686624"/>
    <lineage>
        <taxon>Bacteria</taxon>
        <taxon>Bacillati</taxon>
        <taxon>Actinomycetota</taxon>
        <taxon>Actinomycetes</taxon>
        <taxon>Propionibacteriales</taxon>
        <taxon>Propionibacteriaceae</taxon>
        <taxon>Tessaracoccus</taxon>
    </lineage>
</organism>
<evidence type="ECO:0008006" key="3">
    <source>
        <dbReference type="Google" id="ProtNLM"/>
    </source>
</evidence>
<proteinExistence type="predicted"/>
<sequence length="279" mass="30009">MRVGSWNLNHRGRAATREQGALVRDRGVELLLVQEANPASLDVLVEAAGLDWVVTPTGIWPGEPTVGRQPLAAIAGRGSRPEEVGHLPGPASPLRMVYATVEAGAGSFTVASYCAPHGSGFGYGRVEHALALLEWVNAVQGPLILGADAHAPKVDHPDPDLVRTYCHTGDRRLHGARGDDVMFGGRPEHQLSDAYRRWLHQNPGLLQATAVAQPVGPLAVSHYEPVRLHRDRAARRFDAIWVSREFDVAHVTYDYDAAVAAGSDHALVTADVTCDTSVL</sequence>